<organism evidence="9 10">
    <name type="scientific">Albibacterium bauzanense</name>
    <dbReference type="NCBI Taxonomy" id="653929"/>
    <lineage>
        <taxon>Bacteria</taxon>
        <taxon>Pseudomonadati</taxon>
        <taxon>Bacteroidota</taxon>
        <taxon>Sphingobacteriia</taxon>
        <taxon>Sphingobacteriales</taxon>
        <taxon>Sphingobacteriaceae</taxon>
        <taxon>Albibacterium</taxon>
    </lineage>
</organism>
<dbReference type="GO" id="GO:0008409">
    <property type="term" value="F:5'-3' exonuclease activity"/>
    <property type="evidence" value="ECO:0007669"/>
    <property type="project" value="InterPro"/>
</dbReference>
<name>A0A4R1LVC4_9SPHI</name>
<keyword evidence="10" id="KW-1185">Reference proteome</keyword>
<dbReference type="OrthoDB" id="9809852at2"/>
<proteinExistence type="inferred from homology"/>
<evidence type="ECO:0000313" key="9">
    <source>
        <dbReference type="EMBL" id="TCK82717.1"/>
    </source>
</evidence>
<reference evidence="9 10" key="1">
    <citation type="submission" date="2019-03" db="EMBL/GenBank/DDBJ databases">
        <title>Genomic Encyclopedia of Archaeal and Bacterial Type Strains, Phase II (KMG-II): from individual species to whole genera.</title>
        <authorList>
            <person name="Goeker M."/>
        </authorList>
    </citation>
    <scope>NUCLEOTIDE SEQUENCE [LARGE SCALE GENOMIC DNA]</scope>
    <source>
        <strain evidence="9 10">DSM 22554</strain>
    </source>
</reference>
<evidence type="ECO:0000313" key="10">
    <source>
        <dbReference type="Proteomes" id="UP000294616"/>
    </source>
</evidence>
<dbReference type="Proteomes" id="UP000294616">
    <property type="component" value="Unassembled WGS sequence"/>
</dbReference>
<protein>
    <recommendedName>
        <fullName evidence="2">Single-stranded-DNA-specific exonuclease RecJ</fullName>
    </recommendedName>
</protein>
<dbReference type="InterPro" id="IPR038763">
    <property type="entry name" value="DHH_sf"/>
</dbReference>
<gene>
    <name evidence="9" type="ORF">C8N28_1302</name>
</gene>
<dbReference type="InterPro" id="IPR041122">
    <property type="entry name" value="RecJ_OB"/>
</dbReference>
<dbReference type="GO" id="GO:0006310">
    <property type="term" value="P:DNA recombination"/>
    <property type="evidence" value="ECO:0007669"/>
    <property type="project" value="InterPro"/>
</dbReference>
<evidence type="ECO:0000256" key="5">
    <source>
        <dbReference type="ARBA" id="ARBA00022839"/>
    </source>
</evidence>
<dbReference type="GO" id="GO:0003676">
    <property type="term" value="F:nucleic acid binding"/>
    <property type="evidence" value="ECO:0007669"/>
    <property type="project" value="InterPro"/>
</dbReference>
<dbReference type="Pfam" id="PF17768">
    <property type="entry name" value="RecJ_OB"/>
    <property type="match status" value="1"/>
</dbReference>
<dbReference type="GO" id="GO:0006281">
    <property type="term" value="P:DNA repair"/>
    <property type="evidence" value="ECO:0007669"/>
    <property type="project" value="InterPro"/>
</dbReference>
<evidence type="ECO:0000259" key="7">
    <source>
        <dbReference type="Pfam" id="PF02272"/>
    </source>
</evidence>
<keyword evidence="3" id="KW-0540">Nuclease</keyword>
<evidence type="ECO:0000259" key="8">
    <source>
        <dbReference type="Pfam" id="PF17768"/>
    </source>
</evidence>
<dbReference type="SUPFAM" id="SSF64182">
    <property type="entry name" value="DHH phosphoesterases"/>
    <property type="match status" value="1"/>
</dbReference>
<dbReference type="InterPro" id="IPR001667">
    <property type="entry name" value="DDH_dom"/>
</dbReference>
<dbReference type="Pfam" id="PF01368">
    <property type="entry name" value="DHH"/>
    <property type="match status" value="1"/>
</dbReference>
<sequence length="574" mass="64810">MQKRWVEQVLLYPKKVEELCKSLGISRVLARLLTNREIQSYQDAEHFFCPELEHLHDPFLMKDMDKAVSRIEEALKKNEKILIYGDYDVDGTTAVALVYSFFREFYNKLDFYIPDRYSEGYGISTEGIDYAYEHGFSLIIALDCGIKSMDKVAYANSKQIDFIIADHHNPDDALPEAIAILDPKRADCIYPFKELSGAGIGFKLIQAFAQSNSIPKDKVYCYLDLVAVSIASDIVPIVGENRVLTYYGLQKFNSNPCVGLAALIELSGNKTGFTARDLVFQIGPRINAAGRIKHARDAVFLLISRSAEEAREFSEQIDVQNSERKDFDSRITEEALAMIDESEELRHRKTTVVYKEDWHKGVIGIVASRLTEKYYRPTVVLTRSNGMVSGSARSVLGYDLYEALNQCSELFEQFGGHKYAAGLSMLEENVGAFQSRFEEIVAANIPLQLLTPELLIHEVLNLEEIDGKFFRILKRFAPFGPQNETPLFLSKGVNLLGYADVVGKDHLKMRVVQGASAAFECIGFGLAEMHSLVSKGMPFDICYSIEENVWRDRRSIQLNIKGIKMAEYSTESVN</sequence>
<feature type="domain" description="RecJ OB" evidence="8">
    <location>
        <begin position="459"/>
        <end position="561"/>
    </location>
</feature>
<keyword evidence="5 9" id="KW-0269">Exonuclease</keyword>
<dbReference type="Gene3D" id="3.10.310.30">
    <property type="match status" value="1"/>
</dbReference>
<dbReference type="EMBL" id="SMGO01000002">
    <property type="protein sequence ID" value="TCK82717.1"/>
    <property type="molecule type" value="Genomic_DNA"/>
</dbReference>
<comment type="similarity">
    <text evidence="1">Belongs to the RecJ family.</text>
</comment>
<dbReference type="InterPro" id="IPR004610">
    <property type="entry name" value="RecJ"/>
</dbReference>
<comment type="caution">
    <text evidence="9">The sequence shown here is derived from an EMBL/GenBank/DDBJ whole genome shotgun (WGS) entry which is preliminary data.</text>
</comment>
<dbReference type="PANTHER" id="PTHR30255:SF2">
    <property type="entry name" value="SINGLE-STRANDED-DNA-SPECIFIC EXONUCLEASE RECJ"/>
    <property type="match status" value="1"/>
</dbReference>
<feature type="domain" description="DDH" evidence="6">
    <location>
        <begin position="80"/>
        <end position="230"/>
    </location>
</feature>
<evidence type="ECO:0000256" key="1">
    <source>
        <dbReference type="ARBA" id="ARBA00005915"/>
    </source>
</evidence>
<dbReference type="InterPro" id="IPR051673">
    <property type="entry name" value="SSDNA_exonuclease_RecJ"/>
</dbReference>
<dbReference type="Pfam" id="PF02272">
    <property type="entry name" value="DHHA1"/>
    <property type="match status" value="1"/>
</dbReference>
<accession>A0A4R1LVC4</accession>
<dbReference type="InterPro" id="IPR003156">
    <property type="entry name" value="DHHA1_dom"/>
</dbReference>
<feature type="domain" description="DHHA1" evidence="7">
    <location>
        <begin position="352"/>
        <end position="442"/>
    </location>
</feature>
<evidence type="ECO:0000256" key="3">
    <source>
        <dbReference type="ARBA" id="ARBA00022722"/>
    </source>
</evidence>
<dbReference type="RefSeq" id="WP_132222785.1">
    <property type="nucleotide sequence ID" value="NZ_SMGO01000002.1"/>
</dbReference>
<evidence type="ECO:0000256" key="4">
    <source>
        <dbReference type="ARBA" id="ARBA00022801"/>
    </source>
</evidence>
<dbReference type="AlphaFoldDB" id="A0A4R1LVC4"/>
<evidence type="ECO:0000259" key="6">
    <source>
        <dbReference type="Pfam" id="PF01368"/>
    </source>
</evidence>
<dbReference type="PANTHER" id="PTHR30255">
    <property type="entry name" value="SINGLE-STRANDED-DNA-SPECIFIC EXONUCLEASE RECJ"/>
    <property type="match status" value="1"/>
</dbReference>
<dbReference type="NCBIfam" id="TIGR00644">
    <property type="entry name" value="recJ"/>
    <property type="match status" value="1"/>
</dbReference>
<dbReference type="Gene3D" id="3.90.1640.30">
    <property type="match status" value="1"/>
</dbReference>
<evidence type="ECO:0000256" key="2">
    <source>
        <dbReference type="ARBA" id="ARBA00019841"/>
    </source>
</evidence>
<keyword evidence="4" id="KW-0378">Hydrolase</keyword>